<feature type="transmembrane region" description="Helical" evidence="1">
    <location>
        <begin position="6"/>
        <end position="30"/>
    </location>
</feature>
<protein>
    <submittedName>
        <fullName evidence="2">Uncharacterized protein</fullName>
    </submittedName>
</protein>
<sequence>MIIDFILAAYAGISTESFFVFVFLMVLSLLFAGPDRPFSSGLFRLAFIALGISALMSLFGGSDCDCDL</sequence>
<organism evidence="2 3">
    <name type="scientific">Thiobacter aerophilum</name>
    <dbReference type="NCBI Taxonomy" id="3121275"/>
    <lineage>
        <taxon>Bacteria</taxon>
        <taxon>Pseudomonadati</taxon>
        <taxon>Pseudomonadota</taxon>
        <taxon>Betaproteobacteria</taxon>
        <taxon>Burkholderiales</taxon>
        <taxon>Thiobacteraceae</taxon>
        <taxon>Thiobacter</taxon>
    </lineage>
</organism>
<keyword evidence="3" id="KW-1185">Reference proteome</keyword>
<keyword evidence="1" id="KW-1133">Transmembrane helix</keyword>
<gene>
    <name evidence="2" type="ORF">V6E02_12715</name>
</gene>
<name>A0ABV0EKY3_9BURK</name>
<evidence type="ECO:0000313" key="3">
    <source>
        <dbReference type="Proteomes" id="UP001482231"/>
    </source>
</evidence>
<feature type="transmembrane region" description="Helical" evidence="1">
    <location>
        <begin position="42"/>
        <end position="61"/>
    </location>
</feature>
<comment type="caution">
    <text evidence="2">The sequence shown here is derived from an EMBL/GenBank/DDBJ whole genome shotgun (WGS) entry which is preliminary data.</text>
</comment>
<keyword evidence="1" id="KW-0472">Membrane</keyword>
<dbReference type="EMBL" id="JBAJEX010000018">
    <property type="protein sequence ID" value="MEO1768067.1"/>
    <property type="molecule type" value="Genomic_DNA"/>
</dbReference>
<proteinExistence type="predicted"/>
<keyword evidence="1" id="KW-0812">Transmembrane</keyword>
<dbReference type="Proteomes" id="UP001482231">
    <property type="component" value="Unassembled WGS sequence"/>
</dbReference>
<accession>A0ABV0EKY3</accession>
<evidence type="ECO:0000256" key="1">
    <source>
        <dbReference type="SAM" id="Phobius"/>
    </source>
</evidence>
<reference evidence="2 3" key="1">
    <citation type="submission" date="2024-02" db="EMBL/GenBank/DDBJ databases">
        <title>New thermophilic sulfur-oxidizing bacteria from a hot springs of the Uzon caldera (Kamchatka, Russia).</title>
        <authorList>
            <person name="Dukat A.M."/>
            <person name="Elcheninov A.G."/>
            <person name="Frolov E.N."/>
        </authorList>
    </citation>
    <scope>NUCLEOTIDE SEQUENCE [LARGE SCALE GENOMIC DNA]</scope>
    <source>
        <strain evidence="2 3">AK1</strain>
    </source>
</reference>
<evidence type="ECO:0000313" key="2">
    <source>
        <dbReference type="EMBL" id="MEO1768067.1"/>
    </source>
</evidence>
<dbReference type="RefSeq" id="WP_347309178.1">
    <property type="nucleotide sequence ID" value="NZ_JBAJEX010000018.1"/>
</dbReference>